<accession>A0ACB8C9Q5</accession>
<proteinExistence type="predicted"/>
<name>A0ACB8C9Q5_DERSI</name>
<dbReference type="EMBL" id="CM023477">
    <property type="protein sequence ID" value="KAH7937643.1"/>
    <property type="molecule type" value="Genomic_DNA"/>
</dbReference>
<keyword evidence="2" id="KW-1185">Reference proteome</keyword>
<comment type="caution">
    <text evidence="1">The sequence shown here is derived from an EMBL/GenBank/DDBJ whole genome shotgun (WGS) entry which is preliminary data.</text>
</comment>
<sequence>MQRLYLISYLVAAATAANYQDDYRTQWEAFKSIHSKTYQSSEEDLLRFKIFTENSRLIANHNAKYVKGLVSFKLGMNQFGDLLPHEISKMLNGLRVRHRNEQNSTFVPPANVNDSSLPESIDWREKGAVTAVKDQGKCGSCWAFSATGALEGQHFLKTGKLVPLSEQNLIDCAGAYGPQGCEGGNFDCAFTYVKDNGGIDTEESYPYEAVDGACRFKREDVGATDTGFVDLKMFSESELQKAVANVGPISVGIDASRSSFHFYAGGVYDDPACFSTLPSHAVLVVGYGVLDGKKYWLVKNSWSESWGDKGYILMSRDKDNQCGIATVPSYPLVGALESQQFLKTGKLIQLSAQNIVDCGAMFHNRNCDGGFMDSTYGYIKVNGGIDSEESYPYVGTKSDCAFDPTGVAATVSSFVDINSATEMALKTKVALVGPVCAFIDNRMPTFTFYSEGVYHDSGCSKDTMYQGVLIVGYGATEKGEKYWIVRNSWGTNWGQEGYILIRRDAHNECGIASFITDYIIAQVTIVGAVFSLLSDFEAVTWGLAGVNIASMEDEWNAFKVKYGKYYSSQLEDETRKLQFLQNRLEIAEHNKRYARGEVTYTRIVNKFADMLPEEIKHTVAARFLHPSHGTYHGQESRPSRMFNTSILPDAVDWRNKGAVTPVKTQGPCVATWAFSATGAVESHHFIQTGQLVDLSEQNLIDCSQDFGNLGCEGGRTDQAFEYIIQNKGIDLEELYPYASKTMPCAFDKGAVGATISGFRTVPHSSEEQLEAVVANVGPVAVVVDAGHDDFFQYHQGIYNNPFCSTTDVNYGLLVVGYGAANGIDYWICKNSIGPDWGEHGYIRMVRNNANQCGIATLATYPEV</sequence>
<evidence type="ECO:0000313" key="2">
    <source>
        <dbReference type="Proteomes" id="UP000821865"/>
    </source>
</evidence>
<organism evidence="1 2">
    <name type="scientific">Dermacentor silvarum</name>
    <name type="common">Tick</name>
    <dbReference type="NCBI Taxonomy" id="543639"/>
    <lineage>
        <taxon>Eukaryota</taxon>
        <taxon>Metazoa</taxon>
        <taxon>Ecdysozoa</taxon>
        <taxon>Arthropoda</taxon>
        <taxon>Chelicerata</taxon>
        <taxon>Arachnida</taxon>
        <taxon>Acari</taxon>
        <taxon>Parasitiformes</taxon>
        <taxon>Ixodida</taxon>
        <taxon>Ixodoidea</taxon>
        <taxon>Ixodidae</taxon>
        <taxon>Rhipicephalinae</taxon>
        <taxon>Dermacentor</taxon>
    </lineage>
</organism>
<evidence type="ECO:0000313" key="1">
    <source>
        <dbReference type="EMBL" id="KAH7937643.1"/>
    </source>
</evidence>
<gene>
    <name evidence="1" type="ORF">HPB49_014000</name>
</gene>
<reference evidence="1" key="1">
    <citation type="submission" date="2020-05" db="EMBL/GenBank/DDBJ databases">
        <title>Large-scale comparative analyses of tick genomes elucidate their genetic diversity and vector capacities.</title>
        <authorList>
            <person name="Jia N."/>
            <person name="Wang J."/>
            <person name="Shi W."/>
            <person name="Du L."/>
            <person name="Sun Y."/>
            <person name="Zhan W."/>
            <person name="Jiang J."/>
            <person name="Wang Q."/>
            <person name="Zhang B."/>
            <person name="Ji P."/>
            <person name="Sakyi L.B."/>
            <person name="Cui X."/>
            <person name="Yuan T."/>
            <person name="Jiang B."/>
            <person name="Yang W."/>
            <person name="Lam T.T.-Y."/>
            <person name="Chang Q."/>
            <person name="Ding S."/>
            <person name="Wang X."/>
            <person name="Zhu J."/>
            <person name="Ruan X."/>
            <person name="Zhao L."/>
            <person name="Wei J."/>
            <person name="Que T."/>
            <person name="Du C."/>
            <person name="Cheng J."/>
            <person name="Dai P."/>
            <person name="Han X."/>
            <person name="Huang E."/>
            <person name="Gao Y."/>
            <person name="Liu J."/>
            <person name="Shao H."/>
            <person name="Ye R."/>
            <person name="Li L."/>
            <person name="Wei W."/>
            <person name="Wang X."/>
            <person name="Wang C."/>
            <person name="Yang T."/>
            <person name="Huo Q."/>
            <person name="Li W."/>
            <person name="Guo W."/>
            <person name="Chen H."/>
            <person name="Zhou L."/>
            <person name="Ni X."/>
            <person name="Tian J."/>
            <person name="Zhou Y."/>
            <person name="Sheng Y."/>
            <person name="Liu T."/>
            <person name="Pan Y."/>
            <person name="Xia L."/>
            <person name="Li J."/>
            <person name="Zhao F."/>
            <person name="Cao W."/>
        </authorList>
    </citation>
    <scope>NUCLEOTIDE SEQUENCE</scope>
    <source>
        <strain evidence="1">Dsil-2018</strain>
    </source>
</reference>
<protein>
    <submittedName>
        <fullName evidence="1">Uncharacterized protein</fullName>
    </submittedName>
</protein>
<dbReference type="Proteomes" id="UP000821865">
    <property type="component" value="Chromosome 8"/>
</dbReference>